<sequence length="171" mass="18943">MKFLMPRFYEAPTSYGHDSGHSGPSGPSYIPPAKSSHKSPSINSYGADLDDHHHHGGSYVSAGKYGHSSDGKCAAQQTETDRVGVALLCRVPLFFFGLPISINQSYDRARIITTNLSSVPFSFFWWGFKIPTISDAKRLEPALLKVVTVRVRKAGKSIEQGKEKRNYLRII</sequence>
<dbReference type="VEuPathDB" id="VectorBase:AMAM017661"/>
<dbReference type="AlphaFoldDB" id="A0A182T1D8"/>
<dbReference type="Proteomes" id="UP000075901">
    <property type="component" value="Unassembled WGS sequence"/>
</dbReference>
<evidence type="ECO:0000313" key="2">
    <source>
        <dbReference type="EnsemblMetazoa" id="AMAM017661-PA"/>
    </source>
</evidence>
<dbReference type="EnsemblMetazoa" id="AMAM017661-RA">
    <property type="protein sequence ID" value="AMAM017661-PA"/>
    <property type="gene ID" value="AMAM017661"/>
</dbReference>
<reference evidence="3" key="1">
    <citation type="submission" date="2013-09" db="EMBL/GenBank/DDBJ databases">
        <title>The Genome Sequence of Anopheles maculatus species B.</title>
        <authorList>
            <consortium name="The Broad Institute Genomics Platform"/>
            <person name="Neafsey D.E."/>
            <person name="Besansky N."/>
            <person name="Howell P."/>
            <person name="Walton C."/>
            <person name="Young S.K."/>
            <person name="Zeng Q."/>
            <person name="Gargeya S."/>
            <person name="Fitzgerald M."/>
            <person name="Haas B."/>
            <person name="Abouelleil A."/>
            <person name="Allen A.W."/>
            <person name="Alvarado L."/>
            <person name="Arachchi H.M."/>
            <person name="Berlin A.M."/>
            <person name="Chapman S.B."/>
            <person name="Gainer-Dewar J."/>
            <person name="Goldberg J."/>
            <person name="Griggs A."/>
            <person name="Gujja S."/>
            <person name="Hansen M."/>
            <person name="Howarth C."/>
            <person name="Imamovic A."/>
            <person name="Ireland A."/>
            <person name="Larimer J."/>
            <person name="McCowan C."/>
            <person name="Murphy C."/>
            <person name="Pearson M."/>
            <person name="Poon T.W."/>
            <person name="Priest M."/>
            <person name="Roberts A."/>
            <person name="Saif S."/>
            <person name="Shea T."/>
            <person name="Sisk P."/>
            <person name="Sykes S."/>
            <person name="Wortman J."/>
            <person name="Nusbaum C."/>
            <person name="Birren B."/>
        </authorList>
    </citation>
    <scope>NUCLEOTIDE SEQUENCE [LARGE SCALE GENOMIC DNA]</scope>
    <source>
        <strain evidence="3">maculatus3</strain>
    </source>
</reference>
<proteinExistence type="predicted"/>
<reference evidence="2" key="2">
    <citation type="submission" date="2020-05" db="UniProtKB">
        <authorList>
            <consortium name="EnsemblMetazoa"/>
        </authorList>
    </citation>
    <scope>IDENTIFICATION</scope>
    <source>
        <strain evidence="2">maculatus3</strain>
    </source>
</reference>
<name>A0A182T1D8_9DIPT</name>
<accession>A0A182T1D8</accession>
<feature type="region of interest" description="Disordered" evidence="1">
    <location>
        <begin position="14"/>
        <end position="47"/>
    </location>
</feature>
<protein>
    <submittedName>
        <fullName evidence="2">Uncharacterized protein</fullName>
    </submittedName>
</protein>
<keyword evidence="3" id="KW-1185">Reference proteome</keyword>
<organism evidence="2 3">
    <name type="scientific">Anopheles maculatus</name>
    <dbReference type="NCBI Taxonomy" id="74869"/>
    <lineage>
        <taxon>Eukaryota</taxon>
        <taxon>Metazoa</taxon>
        <taxon>Ecdysozoa</taxon>
        <taxon>Arthropoda</taxon>
        <taxon>Hexapoda</taxon>
        <taxon>Insecta</taxon>
        <taxon>Pterygota</taxon>
        <taxon>Neoptera</taxon>
        <taxon>Endopterygota</taxon>
        <taxon>Diptera</taxon>
        <taxon>Nematocera</taxon>
        <taxon>Culicoidea</taxon>
        <taxon>Culicidae</taxon>
        <taxon>Anophelinae</taxon>
        <taxon>Anopheles</taxon>
        <taxon>Anopheles maculatus group</taxon>
    </lineage>
</organism>
<evidence type="ECO:0000256" key="1">
    <source>
        <dbReference type="SAM" id="MobiDB-lite"/>
    </source>
</evidence>
<evidence type="ECO:0000313" key="3">
    <source>
        <dbReference type="Proteomes" id="UP000075901"/>
    </source>
</evidence>
<feature type="compositionally biased region" description="Low complexity" evidence="1">
    <location>
        <begin position="14"/>
        <end position="32"/>
    </location>
</feature>